<evidence type="ECO:0000313" key="13">
    <source>
        <dbReference type="Proteomes" id="UP001497512"/>
    </source>
</evidence>
<dbReference type="PROSITE" id="PS00108">
    <property type="entry name" value="PROTEIN_KINASE_ST"/>
    <property type="match status" value="1"/>
</dbReference>
<keyword evidence="13" id="KW-1185">Reference proteome</keyword>
<evidence type="ECO:0000256" key="10">
    <source>
        <dbReference type="SAM" id="MobiDB-lite"/>
    </source>
</evidence>
<dbReference type="Gene3D" id="3.30.200.20">
    <property type="entry name" value="Phosphorylase Kinase, domain 1"/>
    <property type="match status" value="1"/>
</dbReference>
<feature type="domain" description="Protein kinase" evidence="11">
    <location>
        <begin position="522"/>
        <end position="818"/>
    </location>
</feature>
<dbReference type="Gene3D" id="1.10.510.10">
    <property type="entry name" value="Transferase(Phosphotransferase) domain 1"/>
    <property type="match status" value="1"/>
</dbReference>
<feature type="compositionally biased region" description="Basic and acidic residues" evidence="10">
    <location>
        <begin position="56"/>
        <end position="144"/>
    </location>
</feature>
<dbReference type="InterPro" id="IPR045267">
    <property type="entry name" value="CDK11/PITSLRE_STKc"/>
</dbReference>
<evidence type="ECO:0000259" key="11">
    <source>
        <dbReference type="PROSITE" id="PS50011"/>
    </source>
</evidence>
<dbReference type="InterPro" id="IPR000719">
    <property type="entry name" value="Prot_kinase_dom"/>
</dbReference>
<dbReference type="CDD" id="cd07843">
    <property type="entry name" value="STKc_CDC2L1"/>
    <property type="match status" value="1"/>
</dbReference>
<keyword evidence="7" id="KW-0067">ATP-binding</keyword>
<proteinExistence type="inferred from homology"/>
<organism evidence="12 13">
    <name type="scientific">Sphagnum troendelagicum</name>
    <dbReference type="NCBI Taxonomy" id="128251"/>
    <lineage>
        <taxon>Eukaryota</taxon>
        <taxon>Viridiplantae</taxon>
        <taxon>Streptophyta</taxon>
        <taxon>Embryophyta</taxon>
        <taxon>Bryophyta</taxon>
        <taxon>Sphagnophytina</taxon>
        <taxon>Sphagnopsida</taxon>
        <taxon>Sphagnales</taxon>
        <taxon>Sphagnaceae</taxon>
        <taxon>Sphagnum</taxon>
    </lineage>
</organism>
<dbReference type="SUPFAM" id="SSF56112">
    <property type="entry name" value="Protein kinase-like (PK-like)"/>
    <property type="match status" value="1"/>
</dbReference>
<dbReference type="Proteomes" id="UP001497512">
    <property type="component" value="Chromosome 3"/>
</dbReference>
<evidence type="ECO:0000256" key="5">
    <source>
        <dbReference type="ARBA" id="ARBA00022741"/>
    </source>
</evidence>
<reference evidence="12" key="1">
    <citation type="submission" date="2024-02" db="EMBL/GenBank/DDBJ databases">
        <authorList>
            <consortium name="ELIXIR-Norway"/>
            <consortium name="Elixir Norway"/>
        </authorList>
    </citation>
    <scope>NUCLEOTIDE SEQUENCE</scope>
</reference>
<evidence type="ECO:0000256" key="8">
    <source>
        <dbReference type="ARBA" id="ARBA00047811"/>
    </source>
</evidence>
<feature type="compositionally biased region" description="Acidic residues" evidence="10">
    <location>
        <begin position="473"/>
        <end position="494"/>
    </location>
</feature>
<evidence type="ECO:0000256" key="1">
    <source>
        <dbReference type="ARBA" id="ARBA00006485"/>
    </source>
</evidence>
<keyword evidence="3" id="KW-0723">Serine/threonine-protein kinase</keyword>
<comment type="similarity">
    <text evidence="1">Belongs to the protein kinase superfamily. CMGC Ser/Thr protein kinase family. CDC2/CDKX subfamily.</text>
</comment>
<keyword evidence="4" id="KW-0808">Transferase</keyword>
<evidence type="ECO:0000256" key="4">
    <source>
        <dbReference type="ARBA" id="ARBA00022679"/>
    </source>
</evidence>
<keyword evidence="5" id="KW-0547">Nucleotide-binding</keyword>
<evidence type="ECO:0000256" key="2">
    <source>
        <dbReference type="ARBA" id="ARBA00012425"/>
    </source>
</evidence>
<feature type="compositionally biased region" description="Basic and acidic residues" evidence="10">
    <location>
        <begin position="442"/>
        <end position="472"/>
    </location>
</feature>
<sequence>MAAGRHYSVPLLSLHLGNDRSPLSGERERSSGSSSRDRSHQWPRDSQGGGDGLLHPADERGRIRDVTHMSEREREREHMYNRDRVVRERDSRERERLSYRERELTNEKERERGTDKGRDRSDRERDRSGRERERDRVRDRELEWRLSSQQGRESERDVSKFLHSSRREDGELRARDHRDHMPSFARHHDLESEKGISRSPPNKRKLSPMMSDLEQRQRLSRSGGTHPMSSRFGPSPPSRLQHPRSSSPYSPHKSVSTSLFRDNPVNSVNCPGTSVAKKSSPAAPLALGGGSSFPGIEKTRSGMPYEDADGITSASTQDTDASEAGIGGLHSAIGRNGEKIESAAVHMLESASLSISSSSEDMPGQVVPGSPMVVDNSPSDGDERANTPALVTIAASRWAEDSYTPQHSPSSASRELRKQMQKSVSTDSEDEDQEASTSPEPGELREEKLHKRVARMSEDGKEYEKELNKRELEELDEGEESDDEEMQQPDLDPDLDSLSCVPSEPPHCAIDMLQGCRCVDEFEKLNKINEGTYGIVFRARNKKTGEVVALKQVKLDKKMCDFPLSSLREINILLSLHHPSVVDVKEVVVGSLLEGSVLDKIFMVMEYMEHDLQALMETMKQPFSHSEVKCLMLQLFAGVKYLHENWVLHRDLKTSNLLLNNQGELKICDFGMARQYGDPLKAYTHKVVTLWYRAPELLLGARKYSTAVDMWSLGCIMAELIAKEALFPGKSEIEEIDMIFKMLGTPNEKIWPDFTKLSGAKCNFAKQPFNRLREKFPAVAFSGGPTLTEMGFDLLNRLLIYDPQKRITADEALNHEWFKEEPLPKPKEQMPSFPPCSEHERRARQLRRPPDPLEEQRKLEIRKAEVGSGGLFG</sequence>
<feature type="compositionally biased region" description="Polar residues" evidence="10">
    <location>
        <begin position="403"/>
        <end position="413"/>
    </location>
</feature>
<protein>
    <recommendedName>
        <fullName evidence="2">cyclin-dependent kinase</fullName>
        <ecNumber evidence="2">2.7.11.22</ecNumber>
    </recommendedName>
</protein>
<feature type="region of interest" description="Disordered" evidence="10">
    <location>
        <begin position="1"/>
        <end position="330"/>
    </location>
</feature>
<dbReference type="PANTHER" id="PTHR24056:SF107">
    <property type="entry name" value="CYCLIN-DEPENDENT KINASE 11A-RELATED"/>
    <property type="match status" value="1"/>
</dbReference>
<feature type="compositionally biased region" description="Basic and acidic residues" evidence="10">
    <location>
        <begin position="25"/>
        <end position="43"/>
    </location>
</feature>
<feature type="compositionally biased region" description="Basic and acidic residues" evidence="10">
    <location>
        <begin position="152"/>
        <end position="196"/>
    </location>
</feature>
<dbReference type="Pfam" id="PF00069">
    <property type="entry name" value="Pkinase"/>
    <property type="match status" value="1"/>
</dbReference>
<evidence type="ECO:0000256" key="6">
    <source>
        <dbReference type="ARBA" id="ARBA00022777"/>
    </source>
</evidence>
<dbReference type="EMBL" id="OZ019895">
    <property type="protein sequence ID" value="CAK9219513.1"/>
    <property type="molecule type" value="Genomic_DNA"/>
</dbReference>
<name>A0ABP0UHN1_9BRYO</name>
<dbReference type="PROSITE" id="PS50011">
    <property type="entry name" value="PROTEIN_KINASE_DOM"/>
    <property type="match status" value="1"/>
</dbReference>
<comment type="catalytic activity">
    <reaction evidence="8">
        <text>L-threonyl-[protein] + ATP = O-phospho-L-threonyl-[protein] + ADP + H(+)</text>
        <dbReference type="Rhea" id="RHEA:46608"/>
        <dbReference type="Rhea" id="RHEA-COMP:11060"/>
        <dbReference type="Rhea" id="RHEA-COMP:11605"/>
        <dbReference type="ChEBI" id="CHEBI:15378"/>
        <dbReference type="ChEBI" id="CHEBI:30013"/>
        <dbReference type="ChEBI" id="CHEBI:30616"/>
        <dbReference type="ChEBI" id="CHEBI:61977"/>
        <dbReference type="ChEBI" id="CHEBI:456216"/>
        <dbReference type="EC" id="2.7.11.22"/>
    </reaction>
</comment>
<dbReference type="SMART" id="SM00220">
    <property type="entry name" value="S_TKc"/>
    <property type="match status" value="1"/>
</dbReference>
<evidence type="ECO:0000256" key="9">
    <source>
        <dbReference type="ARBA" id="ARBA00048367"/>
    </source>
</evidence>
<feature type="compositionally biased region" description="Basic and acidic residues" evidence="10">
    <location>
        <begin position="837"/>
        <end position="865"/>
    </location>
</feature>
<dbReference type="InterPro" id="IPR011009">
    <property type="entry name" value="Kinase-like_dom_sf"/>
</dbReference>
<evidence type="ECO:0000256" key="3">
    <source>
        <dbReference type="ARBA" id="ARBA00022527"/>
    </source>
</evidence>
<evidence type="ECO:0000313" key="12">
    <source>
        <dbReference type="EMBL" id="CAK9219513.1"/>
    </source>
</evidence>
<dbReference type="PANTHER" id="PTHR24056">
    <property type="entry name" value="CELL DIVISION PROTEIN KINASE"/>
    <property type="match status" value="1"/>
</dbReference>
<feature type="region of interest" description="Disordered" evidence="10">
    <location>
        <begin position="352"/>
        <end position="494"/>
    </location>
</feature>
<evidence type="ECO:0000256" key="7">
    <source>
        <dbReference type="ARBA" id="ARBA00022840"/>
    </source>
</evidence>
<dbReference type="EC" id="2.7.11.22" evidence="2"/>
<feature type="compositionally biased region" description="Low complexity" evidence="10">
    <location>
        <begin position="243"/>
        <end position="258"/>
    </location>
</feature>
<dbReference type="InterPro" id="IPR050108">
    <property type="entry name" value="CDK"/>
</dbReference>
<gene>
    <name evidence="12" type="ORF">CSSPTR1EN2_LOCUS14582</name>
</gene>
<keyword evidence="6" id="KW-0418">Kinase</keyword>
<accession>A0ABP0UHN1</accession>
<dbReference type="InterPro" id="IPR008271">
    <property type="entry name" value="Ser/Thr_kinase_AS"/>
</dbReference>
<comment type="catalytic activity">
    <reaction evidence="9">
        <text>L-seryl-[protein] + ATP = O-phospho-L-seryl-[protein] + ADP + H(+)</text>
        <dbReference type="Rhea" id="RHEA:17989"/>
        <dbReference type="Rhea" id="RHEA-COMP:9863"/>
        <dbReference type="Rhea" id="RHEA-COMP:11604"/>
        <dbReference type="ChEBI" id="CHEBI:15378"/>
        <dbReference type="ChEBI" id="CHEBI:29999"/>
        <dbReference type="ChEBI" id="CHEBI:30616"/>
        <dbReference type="ChEBI" id="CHEBI:83421"/>
        <dbReference type="ChEBI" id="CHEBI:456216"/>
        <dbReference type="EC" id="2.7.11.22"/>
    </reaction>
</comment>
<feature type="region of interest" description="Disordered" evidence="10">
    <location>
        <begin position="821"/>
        <end position="873"/>
    </location>
</feature>